<dbReference type="Gene3D" id="1.10.10.10">
    <property type="entry name" value="Winged helix-like DNA-binding domain superfamily/Winged helix DNA-binding domain"/>
    <property type="match status" value="1"/>
</dbReference>
<dbReference type="InterPro" id="IPR036388">
    <property type="entry name" value="WH-like_DNA-bd_sf"/>
</dbReference>
<sequence>MPGHYSNQRRFSAAIVASPVARAQELEKLVAECGCLLRHFGEECDFLLIARHSETEADRGDWSDIAGYLNANDAEALIWSDLEGLDDAYAALPTERCHFLVDTADWQAVAILTGVSKQARAGKLHDLSRDHELVTLHQISGELADFARTLARIAEQDASSSAVVRDKPVSFRPAPQGLFDGFSKAHARTNSSVAGRIRAIIKQRRLRERYFDAALFADPGWDILLDLYAAQEEGSQVSVSSLCIAASVPPTTALRWISNMTQAGMLVRVQDPEDARRVFIELSPTTKERLDSYFEAVSEMQTTPI</sequence>
<evidence type="ECO:0000313" key="2">
    <source>
        <dbReference type="Proteomes" id="UP000263833"/>
    </source>
</evidence>
<dbReference type="AlphaFoldDB" id="A0A371B528"/>
<dbReference type="SUPFAM" id="SSF46785">
    <property type="entry name" value="Winged helix' DNA-binding domain"/>
    <property type="match status" value="1"/>
</dbReference>
<accession>A0A371B528</accession>
<dbReference type="EMBL" id="QRGP01000002">
    <property type="protein sequence ID" value="RDV02521.1"/>
    <property type="molecule type" value="Genomic_DNA"/>
</dbReference>
<organism evidence="1 2">
    <name type="scientific">Sphingorhabdus pulchriflava</name>
    <dbReference type="NCBI Taxonomy" id="2292257"/>
    <lineage>
        <taxon>Bacteria</taxon>
        <taxon>Pseudomonadati</taxon>
        <taxon>Pseudomonadota</taxon>
        <taxon>Alphaproteobacteria</taxon>
        <taxon>Sphingomonadales</taxon>
        <taxon>Sphingomonadaceae</taxon>
        <taxon>Sphingorhabdus</taxon>
    </lineage>
</organism>
<dbReference type="RefSeq" id="WP_115549626.1">
    <property type="nucleotide sequence ID" value="NZ_QRGP01000002.1"/>
</dbReference>
<name>A0A371B528_9SPHN</name>
<proteinExistence type="predicted"/>
<evidence type="ECO:0008006" key="3">
    <source>
        <dbReference type="Google" id="ProtNLM"/>
    </source>
</evidence>
<dbReference type="Proteomes" id="UP000263833">
    <property type="component" value="Unassembled WGS sequence"/>
</dbReference>
<dbReference type="InterPro" id="IPR036390">
    <property type="entry name" value="WH_DNA-bd_sf"/>
</dbReference>
<gene>
    <name evidence="1" type="ORF">DXH95_11155</name>
</gene>
<protein>
    <recommendedName>
        <fullName evidence="3">HTH marR-type domain-containing protein</fullName>
    </recommendedName>
</protein>
<keyword evidence="2" id="KW-1185">Reference proteome</keyword>
<evidence type="ECO:0000313" key="1">
    <source>
        <dbReference type="EMBL" id="RDV02521.1"/>
    </source>
</evidence>
<comment type="caution">
    <text evidence="1">The sequence shown here is derived from an EMBL/GenBank/DDBJ whole genome shotgun (WGS) entry which is preliminary data.</text>
</comment>
<reference evidence="2" key="1">
    <citation type="submission" date="2018-08" db="EMBL/GenBank/DDBJ databases">
        <authorList>
            <person name="Kim S.-J."/>
            <person name="Jung G.-Y."/>
        </authorList>
    </citation>
    <scope>NUCLEOTIDE SEQUENCE [LARGE SCALE GENOMIC DNA]</scope>
    <source>
        <strain evidence="2">GY_G</strain>
    </source>
</reference>
<dbReference type="OrthoDB" id="7594920at2"/>